<keyword evidence="6" id="KW-1185">Reference proteome</keyword>
<dbReference type="InterPro" id="IPR032812">
    <property type="entry name" value="SbsA_Ig"/>
</dbReference>
<dbReference type="Gene3D" id="2.60.40.1220">
    <property type="match status" value="1"/>
</dbReference>
<dbReference type="InterPro" id="IPR019282">
    <property type="entry name" value="Glycoamylase-like_cons_dom"/>
</dbReference>
<evidence type="ECO:0000256" key="1">
    <source>
        <dbReference type="ARBA" id="ARBA00022729"/>
    </source>
</evidence>
<proteinExistence type="predicted"/>
<dbReference type="Gene3D" id="1.50.10.140">
    <property type="match status" value="1"/>
</dbReference>
<feature type="signal peptide" evidence="2">
    <location>
        <begin position="1"/>
        <end position="19"/>
    </location>
</feature>
<gene>
    <name evidence="5" type="ORF">OD355_04425</name>
</gene>
<name>A0AAE3IL04_9BACT</name>
<keyword evidence="1 2" id="KW-0732">Signal</keyword>
<evidence type="ECO:0000259" key="4">
    <source>
        <dbReference type="Pfam" id="PF13205"/>
    </source>
</evidence>
<dbReference type="RefSeq" id="WP_263037246.1">
    <property type="nucleotide sequence ID" value="NZ_JAOTPL010000004.1"/>
</dbReference>
<feature type="chain" id="PRO_5041931256" evidence="2">
    <location>
        <begin position="20"/>
        <end position="554"/>
    </location>
</feature>
<evidence type="ECO:0000256" key="2">
    <source>
        <dbReference type="SAM" id="SignalP"/>
    </source>
</evidence>
<dbReference type="Proteomes" id="UP001209317">
    <property type="component" value="Unassembled WGS sequence"/>
</dbReference>
<evidence type="ECO:0000259" key="3">
    <source>
        <dbReference type="Pfam" id="PF10091"/>
    </source>
</evidence>
<evidence type="ECO:0000313" key="6">
    <source>
        <dbReference type="Proteomes" id="UP001209317"/>
    </source>
</evidence>
<protein>
    <submittedName>
        <fullName evidence="5">Ig-like domain-containing protein</fullName>
    </submittedName>
</protein>
<sequence>MRYYKFSYVILAFVLFCSACNKSGTEPVVNPPQPKITNLLSYKVNSTTFDNDLKGVYVKPSIVLKFSQPVAASSVNENISLKDAAGNHVNFTATLSGNDDELVLHTSALNYLTKYTFSISRNLKNKSGGPLSTDFCRTFTTSIDSARKFSKISDDELLTKVQQQTFKYFWDFGHPVSGLARERNTSGDLVTSGGSGFGLMAMIVGIERNFITRNDGLERLQKIIAFLKNKAQTFHGAYPHWFNGNTGETIAFSANDNGADLVETSFLIQGLIAVREYFKENAPAETTLRADINAICDRVEWNWFRQNNQQVLYWHWSADKGWAMNHKIQGWNESLITYLLAASSKNFSIPKTVYDEGWARNGGMQNGRSFYNYVLPLGENFGGPLFFSHYSFLGLNPKNLVDKYANYATQTTNHALINYSYCVENPKKFYGYSDSVWGLSASDINGGYTASSPANDRGYIAPTAALSSFPYTPQQSMAALHFYYYVLGDKLFKEYGFVDAFSLHDPWFADSFLAIDQGPIIVMIENYRTGLLWNLFGKAPEVNAALGKLGFANK</sequence>
<evidence type="ECO:0000313" key="5">
    <source>
        <dbReference type="EMBL" id="MCU7693759.1"/>
    </source>
</evidence>
<feature type="domain" description="SbsA Ig-like" evidence="4">
    <location>
        <begin position="43"/>
        <end position="141"/>
    </location>
</feature>
<organism evidence="5 6">
    <name type="scientific">Haoranjiania flava</name>
    <dbReference type="NCBI Taxonomy" id="1856322"/>
    <lineage>
        <taxon>Bacteria</taxon>
        <taxon>Pseudomonadati</taxon>
        <taxon>Bacteroidota</taxon>
        <taxon>Chitinophagia</taxon>
        <taxon>Chitinophagales</taxon>
        <taxon>Chitinophagaceae</taxon>
        <taxon>Haoranjiania</taxon>
    </lineage>
</organism>
<reference evidence="5" key="1">
    <citation type="submission" date="2022-10" db="EMBL/GenBank/DDBJ databases">
        <authorList>
            <person name="Kim H.S."/>
            <person name="Kim J.-S."/>
            <person name="Suh M.K."/>
            <person name="Eom M.K."/>
            <person name="Lee J.-S."/>
        </authorList>
    </citation>
    <scope>NUCLEOTIDE SEQUENCE</scope>
    <source>
        <strain evidence="5">LIP-5</strain>
    </source>
</reference>
<comment type="caution">
    <text evidence="5">The sequence shown here is derived from an EMBL/GenBank/DDBJ whole genome shotgun (WGS) entry which is preliminary data.</text>
</comment>
<dbReference type="Pfam" id="PF10091">
    <property type="entry name" value="Glycoamylase"/>
    <property type="match status" value="1"/>
</dbReference>
<dbReference type="EMBL" id="JAOTPL010000004">
    <property type="protein sequence ID" value="MCU7693759.1"/>
    <property type="molecule type" value="Genomic_DNA"/>
</dbReference>
<dbReference type="AlphaFoldDB" id="A0AAE3IL04"/>
<accession>A0AAE3IL04</accession>
<feature type="domain" description="Glycoamylase-like" evidence="3">
    <location>
        <begin position="325"/>
        <end position="539"/>
    </location>
</feature>
<dbReference type="Pfam" id="PF13205">
    <property type="entry name" value="Big_5"/>
    <property type="match status" value="1"/>
</dbReference>
<dbReference type="InterPro" id="IPR014755">
    <property type="entry name" value="Cu-Rt/internalin_Ig-like"/>
</dbReference>